<dbReference type="Proteomes" id="UP000638648">
    <property type="component" value="Unassembled WGS sequence"/>
</dbReference>
<gene>
    <name evidence="7" type="ORF">HEB94_007982</name>
</gene>
<feature type="transmembrane region" description="Helical" evidence="6">
    <location>
        <begin position="86"/>
        <end position="113"/>
    </location>
</feature>
<evidence type="ECO:0000256" key="2">
    <source>
        <dbReference type="ARBA" id="ARBA00022475"/>
    </source>
</evidence>
<feature type="transmembrane region" description="Helical" evidence="6">
    <location>
        <begin position="160"/>
        <end position="183"/>
    </location>
</feature>
<feature type="transmembrane region" description="Helical" evidence="6">
    <location>
        <begin position="276"/>
        <end position="299"/>
    </location>
</feature>
<keyword evidence="2" id="KW-1003">Cell membrane</keyword>
<comment type="caution">
    <text evidence="7">The sequence shown here is derived from an EMBL/GenBank/DDBJ whole genome shotgun (WGS) entry which is preliminary data.</text>
</comment>
<feature type="transmembrane region" description="Helical" evidence="6">
    <location>
        <begin position="311"/>
        <end position="334"/>
    </location>
</feature>
<evidence type="ECO:0000256" key="1">
    <source>
        <dbReference type="ARBA" id="ARBA00004651"/>
    </source>
</evidence>
<proteinExistence type="predicted"/>
<comment type="subcellular location">
    <subcellularLocation>
        <location evidence="1">Cell membrane</location>
        <topology evidence="1">Multi-pass membrane protein</topology>
    </subcellularLocation>
</comment>
<dbReference type="EMBL" id="JADBEM010000001">
    <property type="protein sequence ID" value="MBE1611134.1"/>
    <property type="molecule type" value="Genomic_DNA"/>
</dbReference>
<accession>A0A927RDK3</accession>
<feature type="transmembrane region" description="Helical" evidence="6">
    <location>
        <begin position="12"/>
        <end position="35"/>
    </location>
</feature>
<evidence type="ECO:0000256" key="4">
    <source>
        <dbReference type="ARBA" id="ARBA00022989"/>
    </source>
</evidence>
<evidence type="ECO:0000313" key="8">
    <source>
        <dbReference type="Proteomes" id="UP000638648"/>
    </source>
</evidence>
<organism evidence="7 8">
    <name type="scientific">Actinopolymorpha pittospori</name>
    <dbReference type="NCBI Taxonomy" id="648752"/>
    <lineage>
        <taxon>Bacteria</taxon>
        <taxon>Bacillati</taxon>
        <taxon>Actinomycetota</taxon>
        <taxon>Actinomycetes</taxon>
        <taxon>Propionibacteriales</taxon>
        <taxon>Actinopolymorphaceae</taxon>
        <taxon>Actinopolymorpha</taxon>
    </lineage>
</organism>
<name>A0A927RDK3_9ACTN</name>
<dbReference type="PANTHER" id="PTHR39087">
    <property type="entry name" value="UPF0104 MEMBRANE PROTEIN MJ1595"/>
    <property type="match status" value="1"/>
</dbReference>
<protein>
    <submittedName>
        <fullName evidence="7">Uncharacterized membrane protein YbhN (UPF0104 family)</fullName>
    </submittedName>
</protein>
<dbReference type="RefSeq" id="WP_337918214.1">
    <property type="nucleotide sequence ID" value="NZ_BAABJL010000042.1"/>
</dbReference>
<dbReference type="Pfam" id="PF03706">
    <property type="entry name" value="LPG_synthase_TM"/>
    <property type="match status" value="1"/>
</dbReference>
<feature type="transmembrane region" description="Helical" evidence="6">
    <location>
        <begin position="133"/>
        <end position="153"/>
    </location>
</feature>
<dbReference type="AlphaFoldDB" id="A0A927RDK3"/>
<keyword evidence="4 6" id="KW-1133">Transmembrane helix</keyword>
<dbReference type="PANTHER" id="PTHR39087:SF2">
    <property type="entry name" value="UPF0104 MEMBRANE PROTEIN MJ1595"/>
    <property type="match status" value="1"/>
</dbReference>
<evidence type="ECO:0000256" key="3">
    <source>
        <dbReference type="ARBA" id="ARBA00022692"/>
    </source>
</evidence>
<keyword evidence="3 6" id="KW-0812">Transmembrane</keyword>
<sequence length="350" mass="36640">MTGAPTIARRRWVRTVASVVSALVAVGLVIALPYFVGIHWGVIWAQFAVLDWKVVAGLFALWFAGLWCYTYVQTASLPGLGHRQALALNAVGSAVSNLMPFGGAAGVAVNFAMARSWGFRNQAIAVATLASGIWNILARFLLPALGLLALLVTGRVPDTWLAVPAGTAALVLLGAVAALVTALRWDRAADVLGRAADRLLDLLPRRIRPKALRPSRAMARMRLTTVDLLRGSWPTMTLGMVSYLTLQALLFCSCLLATGAYLGAGEAIAAYALGRLLTTVVVTPGGFGIAEAGTAAVMIHLGGSAGPVTAAVLLFSMFTFVLEVPLGALAWSLYSVGVSRSGPEATAEET</sequence>
<dbReference type="InterPro" id="IPR022791">
    <property type="entry name" value="L-PG_synthase/AglD"/>
</dbReference>
<feature type="transmembrane region" description="Helical" evidence="6">
    <location>
        <begin position="55"/>
        <end position="74"/>
    </location>
</feature>
<evidence type="ECO:0000256" key="6">
    <source>
        <dbReference type="SAM" id="Phobius"/>
    </source>
</evidence>
<evidence type="ECO:0000313" key="7">
    <source>
        <dbReference type="EMBL" id="MBE1611134.1"/>
    </source>
</evidence>
<keyword evidence="5 6" id="KW-0472">Membrane</keyword>
<reference evidence="7" key="1">
    <citation type="submission" date="2020-10" db="EMBL/GenBank/DDBJ databases">
        <title>Sequencing the genomes of 1000 actinobacteria strains.</title>
        <authorList>
            <person name="Klenk H.-P."/>
        </authorList>
    </citation>
    <scope>NUCLEOTIDE SEQUENCE</scope>
    <source>
        <strain evidence="7">DSM 45354</strain>
    </source>
</reference>
<evidence type="ECO:0000256" key="5">
    <source>
        <dbReference type="ARBA" id="ARBA00023136"/>
    </source>
</evidence>
<feature type="transmembrane region" description="Helical" evidence="6">
    <location>
        <begin position="240"/>
        <end position="264"/>
    </location>
</feature>
<keyword evidence="8" id="KW-1185">Reference proteome</keyword>
<dbReference type="GO" id="GO:0005886">
    <property type="term" value="C:plasma membrane"/>
    <property type="evidence" value="ECO:0007669"/>
    <property type="project" value="UniProtKB-SubCell"/>
</dbReference>